<dbReference type="EMBL" id="DVMM01000158">
    <property type="protein sequence ID" value="HIU30109.1"/>
    <property type="molecule type" value="Genomic_DNA"/>
</dbReference>
<proteinExistence type="inferred from homology"/>
<feature type="domain" description="AMP-dependent synthetase/ligase" evidence="5">
    <location>
        <begin position="39"/>
        <end position="402"/>
    </location>
</feature>
<gene>
    <name evidence="7" type="ORF">IAD50_07430</name>
</gene>
<name>A0A9D1I8D7_9CLOT</name>
<dbReference type="Gene3D" id="3.40.50.12780">
    <property type="entry name" value="N-terminal domain of ligase-like"/>
    <property type="match status" value="1"/>
</dbReference>
<dbReference type="InterPro" id="IPR051087">
    <property type="entry name" value="Mitochondrial_ACSM"/>
</dbReference>
<dbReference type="InterPro" id="IPR025110">
    <property type="entry name" value="AMP-bd_C"/>
</dbReference>
<evidence type="ECO:0000256" key="3">
    <source>
        <dbReference type="ARBA" id="ARBA00022741"/>
    </source>
</evidence>
<dbReference type="PROSITE" id="PS00455">
    <property type="entry name" value="AMP_BINDING"/>
    <property type="match status" value="1"/>
</dbReference>
<feature type="domain" description="AMP-binding enzyme C-terminal" evidence="6">
    <location>
        <begin position="465"/>
        <end position="543"/>
    </location>
</feature>
<evidence type="ECO:0000256" key="4">
    <source>
        <dbReference type="ARBA" id="ARBA00022840"/>
    </source>
</evidence>
<sequence>MLKKYLPRIHFDSYEDFKTNYRVNVPADFNFGFDVVDGWAQEEPEKKALVWCNDSAEERIFTFQEISRISNQMCNYFRSIGIRKGDRILLILKRRYEYWITVTALHKIGAVVIPATFQLTEKDLIYRINAASVKMIICAQDENIISHVENSEQQCPSLQYKALIEERGAERAGWINYTDAYSGQSDVFTRPEGKDAVNADDLMLIYFTSGTTGMPKMVQHVQSYPLGHIITAKYWQQVEENGLHLTVADSGWAKFSWGKIYGQWISGSAVLGYDMDRFDPHKLLSVMEKYKITTFCAPATMYRFMIKEDVTKYDLSSIHHCCMAGEPLNPVVFEQWEQLTGHKLYEGFGQSEGPVLLANFEWISPKPGSTGKPSPLFDIHIVNEAGKDCEIGEEGEIVIRGAKKNRPVGLTIGYLQDEGANEKLFAGGDYHTGDNAWYDEDGYIWFIGRVDDVIKCSGYRIGPFEVESALMTHPSVLECAITAAPDPIRGQVVKATVVLARGYEPTEELKKDLQNHVKRVTAPYKYPRIVEFVEELPKTTSGKIRRAALRERDQKS</sequence>
<dbReference type="Proteomes" id="UP000824089">
    <property type="component" value="Unassembled WGS sequence"/>
</dbReference>
<organism evidence="7 8">
    <name type="scientific">Candidatus Egerieisoma faecipullorum</name>
    <dbReference type="NCBI Taxonomy" id="2840963"/>
    <lineage>
        <taxon>Bacteria</taxon>
        <taxon>Bacillati</taxon>
        <taxon>Bacillota</taxon>
        <taxon>Clostridia</taxon>
        <taxon>Eubacteriales</taxon>
        <taxon>Clostridiaceae</taxon>
        <taxon>Clostridiaceae incertae sedis</taxon>
        <taxon>Candidatus Egerieisoma</taxon>
    </lineage>
</organism>
<dbReference type="FunFam" id="3.30.300.30:FF:000005">
    <property type="entry name" value="Acyl-coenzyme A synthetase ACSM5, mitochondrial"/>
    <property type="match status" value="1"/>
</dbReference>
<protein>
    <submittedName>
        <fullName evidence="7">AMP-binding protein</fullName>
    </submittedName>
</protein>
<comment type="similarity">
    <text evidence="1">Belongs to the ATP-dependent AMP-binding enzyme family.</text>
</comment>
<dbReference type="GO" id="GO:0016405">
    <property type="term" value="F:CoA-ligase activity"/>
    <property type="evidence" value="ECO:0007669"/>
    <property type="project" value="UniProtKB-ARBA"/>
</dbReference>
<dbReference type="AlphaFoldDB" id="A0A9D1I8D7"/>
<comment type="caution">
    <text evidence="7">The sequence shown here is derived from an EMBL/GenBank/DDBJ whole genome shotgun (WGS) entry which is preliminary data.</text>
</comment>
<evidence type="ECO:0000259" key="6">
    <source>
        <dbReference type="Pfam" id="PF13193"/>
    </source>
</evidence>
<keyword evidence="3" id="KW-0547">Nucleotide-binding</keyword>
<evidence type="ECO:0000256" key="2">
    <source>
        <dbReference type="ARBA" id="ARBA00022598"/>
    </source>
</evidence>
<dbReference type="InterPro" id="IPR042099">
    <property type="entry name" value="ANL_N_sf"/>
</dbReference>
<dbReference type="GO" id="GO:0006633">
    <property type="term" value="P:fatty acid biosynthetic process"/>
    <property type="evidence" value="ECO:0007669"/>
    <property type="project" value="TreeGrafter"/>
</dbReference>
<dbReference type="GO" id="GO:0004321">
    <property type="term" value="F:fatty-acyl-CoA synthase activity"/>
    <property type="evidence" value="ECO:0007669"/>
    <property type="project" value="TreeGrafter"/>
</dbReference>
<keyword evidence="2" id="KW-0436">Ligase</keyword>
<dbReference type="Pfam" id="PF13193">
    <property type="entry name" value="AMP-binding_C"/>
    <property type="match status" value="1"/>
</dbReference>
<dbReference type="Pfam" id="PF00501">
    <property type="entry name" value="AMP-binding"/>
    <property type="match status" value="1"/>
</dbReference>
<dbReference type="GO" id="GO:0005524">
    <property type="term" value="F:ATP binding"/>
    <property type="evidence" value="ECO:0007669"/>
    <property type="project" value="UniProtKB-KW"/>
</dbReference>
<evidence type="ECO:0000313" key="7">
    <source>
        <dbReference type="EMBL" id="HIU30109.1"/>
    </source>
</evidence>
<reference evidence="7" key="1">
    <citation type="submission" date="2020-10" db="EMBL/GenBank/DDBJ databases">
        <authorList>
            <person name="Gilroy R."/>
        </authorList>
    </citation>
    <scope>NUCLEOTIDE SEQUENCE</scope>
    <source>
        <strain evidence="7">CHK195-4489</strain>
    </source>
</reference>
<dbReference type="InterPro" id="IPR045851">
    <property type="entry name" value="AMP-bd_C_sf"/>
</dbReference>
<reference evidence="7" key="2">
    <citation type="journal article" date="2021" name="PeerJ">
        <title>Extensive microbial diversity within the chicken gut microbiome revealed by metagenomics and culture.</title>
        <authorList>
            <person name="Gilroy R."/>
            <person name="Ravi A."/>
            <person name="Getino M."/>
            <person name="Pursley I."/>
            <person name="Horton D.L."/>
            <person name="Alikhan N.F."/>
            <person name="Baker D."/>
            <person name="Gharbi K."/>
            <person name="Hall N."/>
            <person name="Watson M."/>
            <person name="Adriaenssens E.M."/>
            <person name="Foster-Nyarko E."/>
            <person name="Jarju S."/>
            <person name="Secka A."/>
            <person name="Antonio M."/>
            <person name="Oren A."/>
            <person name="Chaudhuri R.R."/>
            <person name="La Ragione R."/>
            <person name="Hildebrand F."/>
            <person name="Pallen M.J."/>
        </authorList>
    </citation>
    <scope>NUCLEOTIDE SEQUENCE</scope>
    <source>
        <strain evidence="7">CHK195-4489</strain>
    </source>
</reference>
<dbReference type="SUPFAM" id="SSF56801">
    <property type="entry name" value="Acetyl-CoA synthetase-like"/>
    <property type="match status" value="1"/>
</dbReference>
<dbReference type="PANTHER" id="PTHR43605:SF10">
    <property type="entry name" value="ACYL-COA SYNTHETASE MEDIUM CHAIN FAMILY MEMBER 3"/>
    <property type="match status" value="1"/>
</dbReference>
<dbReference type="PANTHER" id="PTHR43605">
    <property type="entry name" value="ACYL-COENZYME A SYNTHETASE"/>
    <property type="match status" value="1"/>
</dbReference>
<evidence type="ECO:0000259" key="5">
    <source>
        <dbReference type="Pfam" id="PF00501"/>
    </source>
</evidence>
<dbReference type="InterPro" id="IPR000873">
    <property type="entry name" value="AMP-dep_synth/lig_dom"/>
</dbReference>
<dbReference type="InterPro" id="IPR020845">
    <property type="entry name" value="AMP-binding_CS"/>
</dbReference>
<keyword evidence="4" id="KW-0067">ATP-binding</keyword>
<evidence type="ECO:0000313" key="8">
    <source>
        <dbReference type="Proteomes" id="UP000824089"/>
    </source>
</evidence>
<dbReference type="GO" id="GO:0015645">
    <property type="term" value="F:fatty acid ligase activity"/>
    <property type="evidence" value="ECO:0007669"/>
    <property type="project" value="TreeGrafter"/>
</dbReference>
<accession>A0A9D1I8D7</accession>
<dbReference type="GO" id="GO:0006637">
    <property type="term" value="P:acyl-CoA metabolic process"/>
    <property type="evidence" value="ECO:0007669"/>
    <property type="project" value="TreeGrafter"/>
</dbReference>
<dbReference type="Gene3D" id="3.30.300.30">
    <property type="match status" value="1"/>
</dbReference>
<evidence type="ECO:0000256" key="1">
    <source>
        <dbReference type="ARBA" id="ARBA00006432"/>
    </source>
</evidence>